<dbReference type="OrthoDB" id="3682471at2759"/>
<gene>
    <name evidence="1" type="ORF">COCCADRAFT_92354</name>
</gene>
<dbReference type="EMBL" id="KI964584">
    <property type="protein sequence ID" value="EUC34875.1"/>
    <property type="molecule type" value="Genomic_DNA"/>
</dbReference>
<dbReference type="GeneID" id="19153358"/>
<dbReference type="RefSeq" id="XP_007710853.1">
    <property type="nucleotide sequence ID" value="XM_007712663.1"/>
</dbReference>
<dbReference type="HOGENOM" id="CLU_2483036_0_0_1"/>
<keyword evidence="2" id="KW-1185">Reference proteome</keyword>
<dbReference type="KEGG" id="bze:COCCADRAFT_92354"/>
<organism evidence="1 2">
    <name type="scientific">Cochliobolus carbonum (strain 26-R-13)</name>
    <name type="common">Maize leaf spot fungus</name>
    <name type="synonym">Bipolaris zeicola</name>
    <dbReference type="NCBI Taxonomy" id="930089"/>
    <lineage>
        <taxon>Eukaryota</taxon>
        <taxon>Fungi</taxon>
        <taxon>Dikarya</taxon>
        <taxon>Ascomycota</taxon>
        <taxon>Pezizomycotina</taxon>
        <taxon>Dothideomycetes</taxon>
        <taxon>Pleosporomycetidae</taxon>
        <taxon>Pleosporales</taxon>
        <taxon>Pleosporineae</taxon>
        <taxon>Pleosporaceae</taxon>
        <taxon>Bipolaris</taxon>
    </lineage>
</organism>
<proteinExistence type="predicted"/>
<evidence type="ECO:0000313" key="1">
    <source>
        <dbReference type="EMBL" id="EUC34875.1"/>
    </source>
</evidence>
<reference evidence="1 2" key="1">
    <citation type="journal article" date="2013" name="PLoS Genet.">
        <title>Comparative genome structure, secondary metabolite, and effector coding capacity across Cochliobolus pathogens.</title>
        <authorList>
            <person name="Condon B.J."/>
            <person name="Leng Y."/>
            <person name="Wu D."/>
            <person name="Bushley K.E."/>
            <person name="Ohm R.A."/>
            <person name="Otillar R."/>
            <person name="Martin J."/>
            <person name="Schackwitz W."/>
            <person name="Grimwood J."/>
            <person name="MohdZainudin N."/>
            <person name="Xue C."/>
            <person name="Wang R."/>
            <person name="Manning V.A."/>
            <person name="Dhillon B."/>
            <person name="Tu Z.J."/>
            <person name="Steffenson B.J."/>
            <person name="Salamov A."/>
            <person name="Sun H."/>
            <person name="Lowry S."/>
            <person name="LaButti K."/>
            <person name="Han J."/>
            <person name="Copeland A."/>
            <person name="Lindquist E."/>
            <person name="Barry K."/>
            <person name="Schmutz J."/>
            <person name="Baker S.E."/>
            <person name="Ciuffetti L.M."/>
            <person name="Grigoriev I.V."/>
            <person name="Zhong S."/>
            <person name="Turgeon B.G."/>
        </authorList>
    </citation>
    <scope>NUCLEOTIDE SEQUENCE [LARGE SCALE GENOMIC DNA]</scope>
    <source>
        <strain evidence="1 2">26-R-13</strain>
    </source>
</reference>
<sequence length="105" mass="10909">MVKNGAWLAGLSGLYHVSVLGNNLLPLEGHCIGPGLVVVHASVHLMCGTCRDGAGCLVSDCAVSVPDRDGPQGHSILLRPKLTCAAYKAPMRCPPSLEAAKHQQA</sequence>
<dbReference type="AlphaFoldDB" id="W6YBF2"/>
<evidence type="ECO:0000313" key="2">
    <source>
        <dbReference type="Proteomes" id="UP000053841"/>
    </source>
</evidence>
<accession>W6YBF2</accession>
<dbReference type="Proteomes" id="UP000053841">
    <property type="component" value="Unassembled WGS sequence"/>
</dbReference>
<protein>
    <submittedName>
        <fullName evidence="1">Uncharacterized protein</fullName>
    </submittedName>
</protein>
<name>W6YBF2_COCC2</name>